<dbReference type="AlphaFoldDB" id="A0A6S7ILS4"/>
<comment type="caution">
    <text evidence="2">The sequence shown here is derived from an EMBL/GenBank/DDBJ whole genome shotgun (WGS) entry which is preliminary data.</text>
</comment>
<dbReference type="PANTHER" id="PTHR33206">
    <property type="entry name" value="PROTEIN CBG10425"/>
    <property type="match status" value="1"/>
</dbReference>
<dbReference type="OrthoDB" id="6138345at2759"/>
<name>A0A6S7ILS4_PARCT</name>
<organism evidence="2 3">
    <name type="scientific">Paramuricea clavata</name>
    <name type="common">Red gorgonian</name>
    <name type="synonym">Violescent sea-whip</name>
    <dbReference type="NCBI Taxonomy" id="317549"/>
    <lineage>
        <taxon>Eukaryota</taxon>
        <taxon>Metazoa</taxon>
        <taxon>Cnidaria</taxon>
        <taxon>Anthozoa</taxon>
        <taxon>Octocorallia</taxon>
        <taxon>Malacalcyonacea</taxon>
        <taxon>Plexauridae</taxon>
        <taxon>Paramuricea</taxon>
    </lineage>
</organism>
<sequence>MDQTGAGPSGEQQNYEQPDAPQDEGNPEAAIPQDNDEEQLEALLNQHQEIIEAGDRLHDRQDIYNIRTHDFFTVEALIEELRIIYHRQRRLTKSRNTGEPYRDNLCLFRCLALHEGAGESSLERASKACFERYLQETSLAREDFCGVDLTELSVVEELFSVSIYVYSIDESKHAVCIRRSVKDFPSMHVNLHENHFSFIADFQNYSNCFVCSKCDKIFPKPYELCRHEKRCDINVKHKFPGKVYQLPKTVFQELEDMGFQFETTDTFFPYFATWDIESFQYDVRAESNARLQWKAEHVPASISVASNVPGYESAHCFVTDGDSKQLVSDFVEYVFEISDTSYRLLNEKFENVFSELDTMLTNLPSEDEKGKLQLLRLKKKLDQYLREMPVIGFNSGLATTST</sequence>
<gene>
    <name evidence="2" type="ORF">PACLA_8A033995</name>
</gene>
<accession>A0A6S7ILS4</accession>
<evidence type="ECO:0000313" key="3">
    <source>
        <dbReference type="Proteomes" id="UP001152795"/>
    </source>
</evidence>
<proteinExistence type="predicted"/>
<dbReference type="PANTHER" id="PTHR33206:SF1">
    <property type="entry name" value="DNA-DIRECTED DNA POLYMERASE"/>
    <property type="match status" value="1"/>
</dbReference>
<evidence type="ECO:0000256" key="1">
    <source>
        <dbReference type="SAM" id="MobiDB-lite"/>
    </source>
</evidence>
<dbReference type="InterPro" id="IPR013087">
    <property type="entry name" value="Znf_C2H2_type"/>
</dbReference>
<dbReference type="EMBL" id="CACRXK020010775">
    <property type="protein sequence ID" value="CAB4020085.1"/>
    <property type="molecule type" value="Genomic_DNA"/>
</dbReference>
<reference evidence="2" key="1">
    <citation type="submission" date="2020-04" db="EMBL/GenBank/DDBJ databases">
        <authorList>
            <person name="Alioto T."/>
            <person name="Alioto T."/>
            <person name="Gomez Garrido J."/>
        </authorList>
    </citation>
    <scope>NUCLEOTIDE SEQUENCE</scope>
    <source>
        <strain evidence="2">A484AB</strain>
    </source>
</reference>
<dbReference type="Proteomes" id="UP001152795">
    <property type="component" value="Unassembled WGS sequence"/>
</dbReference>
<protein>
    <submittedName>
        <fullName evidence="2">Zinc finger and SCAN domain-containing 22</fullName>
    </submittedName>
</protein>
<dbReference type="PROSITE" id="PS50157">
    <property type="entry name" value="ZINC_FINGER_C2H2_2"/>
    <property type="match status" value="1"/>
</dbReference>
<keyword evidence="3" id="KW-1185">Reference proteome</keyword>
<feature type="region of interest" description="Disordered" evidence="1">
    <location>
        <begin position="1"/>
        <end position="35"/>
    </location>
</feature>
<evidence type="ECO:0000313" key="2">
    <source>
        <dbReference type="EMBL" id="CAB4020085.1"/>
    </source>
</evidence>